<proteinExistence type="predicted"/>
<organism evidence="1 2">
    <name type="scientific">Oldenlandia corymbosa var. corymbosa</name>
    <dbReference type="NCBI Taxonomy" id="529605"/>
    <lineage>
        <taxon>Eukaryota</taxon>
        <taxon>Viridiplantae</taxon>
        <taxon>Streptophyta</taxon>
        <taxon>Embryophyta</taxon>
        <taxon>Tracheophyta</taxon>
        <taxon>Spermatophyta</taxon>
        <taxon>Magnoliopsida</taxon>
        <taxon>eudicotyledons</taxon>
        <taxon>Gunneridae</taxon>
        <taxon>Pentapetalae</taxon>
        <taxon>asterids</taxon>
        <taxon>lamiids</taxon>
        <taxon>Gentianales</taxon>
        <taxon>Rubiaceae</taxon>
        <taxon>Rubioideae</taxon>
        <taxon>Spermacoceae</taxon>
        <taxon>Hedyotis-Oldenlandia complex</taxon>
        <taxon>Oldenlandia</taxon>
    </lineage>
</organism>
<dbReference type="EMBL" id="OX459119">
    <property type="protein sequence ID" value="CAI9094474.1"/>
    <property type="molecule type" value="Genomic_DNA"/>
</dbReference>
<dbReference type="Proteomes" id="UP001161247">
    <property type="component" value="Chromosome 2"/>
</dbReference>
<protein>
    <submittedName>
        <fullName evidence="1">OLC1v1030220C1</fullName>
    </submittedName>
</protein>
<dbReference type="AlphaFoldDB" id="A0AAV1CFI0"/>
<evidence type="ECO:0000313" key="2">
    <source>
        <dbReference type="Proteomes" id="UP001161247"/>
    </source>
</evidence>
<name>A0AAV1CFI0_OLDCO</name>
<gene>
    <name evidence="1" type="ORF">OLC1_LOCUS5632</name>
</gene>
<keyword evidence="2" id="KW-1185">Reference proteome</keyword>
<accession>A0AAV1CFI0</accession>
<reference evidence="1" key="1">
    <citation type="submission" date="2023-03" db="EMBL/GenBank/DDBJ databases">
        <authorList>
            <person name="Julca I."/>
        </authorList>
    </citation>
    <scope>NUCLEOTIDE SEQUENCE</scope>
</reference>
<evidence type="ECO:0000313" key="1">
    <source>
        <dbReference type="EMBL" id="CAI9094474.1"/>
    </source>
</evidence>
<sequence length="644" mass="72380">MEFMIPEFSRVETYLNLPPSEILPPDPTPYSLLKPSLTGIPIFAGEYVTKWLEVMEQFFYYIFIPSKMRLFTANFYLAGEPLRFLYGLLSASLLSTWDEFAEKLKLRFGNCIRPTLKINVWEASEEDAPATELEDFSVVKEDRSPVEEISGHNVDDESSESLATSISEALNPESEGVKRDDYDPDELLSVDVSLLSVNGFKGGKIFFDWDGNSSYETELSVDDTLILDEKITACKEMVPKVVNCAKLNDKMENIVDELVFYCVEIVPNENLNVTGVVLNDLNGLYMDAEEISIDVGMGICLNPSINKRLGLSLFAIEPGGLVHHSSAKSSFEQSRGVLTNWTPDYGKEDKFVELNNEHIGIIESNYVVKWPDKVGNPLASGDSLVSNDMFTESVEYKAINMNSEYVIVEADSIGNDEISFTQMCYTIVNDYINEVVAEINDDVGILDRMVDSFDLLSNGMFNSVISFVLGANPPIKIMERYYKQLWKHLGVEKVLLLPTGSKRCITNGGLRNVVTVLIMIMVEDCKKKQQAKKAKQVVHEMTRNKENERSEWRIVARGKQVMKPITVMEQPLETGRQEDHSKTEEQPKTPVAVVSNGFAMLDQLKDKRGQNLMKETVVDQQGNQQAAVEVVKGTIKQIDPGIHV</sequence>